<organism evidence="1 2">
    <name type="scientific">Gossypium barbadense</name>
    <name type="common">Sea Island cotton</name>
    <name type="synonym">Hibiscus barbadensis</name>
    <dbReference type="NCBI Taxonomy" id="3634"/>
    <lineage>
        <taxon>Eukaryota</taxon>
        <taxon>Viridiplantae</taxon>
        <taxon>Streptophyta</taxon>
        <taxon>Embryophyta</taxon>
        <taxon>Tracheophyta</taxon>
        <taxon>Spermatophyta</taxon>
        <taxon>Magnoliopsida</taxon>
        <taxon>eudicotyledons</taxon>
        <taxon>Gunneridae</taxon>
        <taxon>Pentapetalae</taxon>
        <taxon>rosids</taxon>
        <taxon>malvids</taxon>
        <taxon>Malvales</taxon>
        <taxon>Malvaceae</taxon>
        <taxon>Malvoideae</taxon>
        <taxon>Gossypium</taxon>
    </lineage>
</organism>
<name>A0A2P5XV99_GOSBA</name>
<evidence type="ECO:0000313" key="1">
    <source>
        <dbReference type="EMBL" id="PPS07196.1"/>
    </source>
</evidence>
<dbReference type="Proteomes" id="UP000239757">
    <property type="component" value="Unassembled WGS sequence"/>
</dbReference>
<sequence>MQGSNTFHHEESKRKSSPLLDLILTEKNSDDTPRIQGSGTAFADSYGGTEMAYDALMWRAVVELEAWGLGCGVKGTIRFLRIA</sequence>
<dbReference type="AlphaFoldDB" id="A0A2P5XV99"/>
<evidence type="ECO:0000313" key="2">
    <source>
        <dbReference type="Proteomes" id="UP000239757"/>
    </source>
</evidence>
<protein>
    <submittedName>
        <fullName evidence="1">Uncharacterized protein</fullName>
    </submittedName>
</protein>
<reference evidence="1 2" key="1">
    <citation type="submission" date="2015-01" db="EMBL/GenBank/DDBJ databases">
        <title>Genome of allotetraploid Gossypium barbadense reveals genomic plasticity and fiber elongation in cotton evolution.</title>
        <authorList>
            <person name="Chen X."/>
            <person name="Liu X."/>
            <person name="Zhao B."/>
            <person name="Zheng H."/>
            <person name="Hu Y."/>
            <person name="Lu G."/>
            <person name="Yang C."/>
            <person name="Chen J."/>
            <person name="Shan C."/>
            <person name="Zhang L."/>
            <person name="Zhou Y."/>
            <person name="Wang L."/>
            <person name="Guo W."/>
            <person name="Bai Y."/>
            <person name="Ruan J."/>
            <person name="Shangguan X."/>
            <person name="Mao Y."/>
            <person name="Jiang J."/>
            <person name="Zhu Y."/>
            <person name="Lei J."/>
            <person name="Kang H."/>
            <person name="Chen S."/>
            <person name="He X."/>
            <person name="Wang R."/>
            <person name="Wang Y."/>
            <person name="Chen J."/>
            <person name="Wang L."/>
            <person name="Yu S."/>
            <person name="Wang B."/>
            <person name="Wei J."/>
            <person name="Song S."/>
            <person name="Lu X."/>
            <person name="Gao Z."/>
            <person name="Gu W."/>
            <person name="Deng X."/>
            <person name="Ma D."/>
            <person name="Wang S."/>
            <person name="Liang W."/>
            <person name="Fang L."/>
            <person name="Cai C."/>
            <person name="Zhu X."/>
            <person name="Zhou B."/>
            <person name="Zhang Y."/>
            <person name="Chen Z."/>
            <person name="Xu S."/>
            <person name="Zhu R."/>
            <person name="Wang S."/>
            <person name="Zhang T."/>
            <person name="Zhao G."/>
        </authorList>
    </citation>
    <scope>NUCLEOTIDE SEQUENCE [LARGE SCALE GENOMIC DNA]</scope>
    <source>
        <strain evidence="2">cv. Xinhai21</strain>
        <tissue evidence="1">Leaf</tissue>
    </source>
</reference>
<dbReference type="OrthoDB" id="10495406at2759"/>
<gene>
    <name evidence="1" type="ORF">GOBAR_AA13450</name>
</gene>
<accession>A0A2P5XV99</accession>
<proteinExistence type="predicted"/>
<dbReference type="EMBL" id="KZ664170">
    <property type="protein sequence ID" value="PPS07196.1"/>
    <property type="molecule type" value="Genomic_DNA"/>
</dbReference>